<dbReference type="Proteomes" id="UP000685013">
    <property type="component" value="Chromosome 8"/>
</dbReference>
<proteinExistence type="predicted"/>
<gene>
    <name evidence="2" type="ORF">SDJN03_13088</name>
</gene>
<organism evidence="2 3">
    <name type="scientific">Cucurbita argyrosperma subsp. sororia</name>
    <dbReference type="NCBI Taxonomy" id="37648"/>
    <lineage>
        <taxon>Eukaryota</taxon>
        <taxon>Viridiplantae</taxon>
        <taxon>Streptophyta</taxon>
        <taxon>Embryophyta</taxon>
        <taxon>Tracheophyta</taxon>
        <taxon>Spermatophyta</taxon>
        <taxon>Magnoliopsida</taxon>
        <taxon>eudicotyledons</taxon>
        <taxon>Gunneridae</taxon>
        <taxon>Pentapetalae</taxon>
        <taxon>rosids</taxon>
        <taxon>fabids</taxon>
        <taxon>Cucurbitales</taxon>
        <taxon>Cucurbitaceae</taxon>
        <taxon>Cucurbiteae</taxon>
        <taxon>Cucurbita</taxon>
    </lineage>
</organism>
<protein>
    <submittedName>
        <fullName evidence="2">Uncharacterized protein</fullName>
    </submittedName>
</protein>
<evidence type="ECO:0000256" key="1">
    <source>
        <dbReference type="SAM" id="MobiDB-lite"/>
    </source>
</evidence>
<sequence>MELDHGTSRSSAFNPLDLRTEGTPKFTSKLFFLLHTKQEQQEQEQDQPSRNHNLKILQSHALFDWVWFV</sequence>
<evidence type="ECO:0000313" key="2">
    <source>
        <dbReference type="EMBL" id="KAG6593612.1"/>
    </source>
</evidence>
<accession>A0AAV6N7F2</accession>
<feature type="region of interest" description="Disordered" evidence="1">
    <location>
        <begin position="1"/>
        <end position="20"/>
    </location>
</feature>
<keyword evidence="3" id="KW-1185">Reference proteome</keyword>
<name>A0AAV6N7F2_9ROSI</name>
<dbReference type="AlphaFoldDB" id="A0AAV6N7F2"/>
<comment type="caution">
    <text evidence="2">The sequence shown here is derived from an EMBL/GenBank/DDBJ whole genome shotgun (WGS) entry which is preliminary data.</text>
</comment>
<reference evidence="2 3" key="1">
    <citation type="journal article" date="2021" name="Hortic Res">
        <title>The domestication of Cucurbita argyrosperma as revealed by the genome of its wild relative.</title>
        <authorList>
            <person name="Barrera-Redondo J."/>
            <person name="Sanchez-de la Vega G."/>
            <person name="Aguirre-Liguori J.A."/>
            <person name="Castellanos-Morales G."/>
            <person name="Gutierrez-Guerrero Y.T."/>
            <person name="Aguirre-Dugua X."/>
            <person name="Aguirre-Planter E."/>
            <person name="Tenaillon M.I."/>
            <person name="Lira-Saade R."/>
            <person name="Eguiarte L.E."/>
        </authorList>
    </citation>
    <scope>NUCLEOTIDE SEQUENCE [LARGE SCALE GENOMIC DNA]</scope>
    <source>
        <strain evidence="2">JBR-2021</strain>
    </source>
</reference>
<feature type="non-terminal residue" evidence="2">
    <location>
        <position position="1"/>
    </location>
</feature>
<evidence type="ECO:0000313" key="3">
    <source>
        <dbReference type="Proteomes" id="UP000685013"/>
    </source>
</evidence>
<dbReference type="EMBL" id="JAGKQH010000008">
    <property type="protein sequence ID" value="KAG6593612.1"/>
    <property type="molecule type" value="Genomic_DNA"/>
</dbReference>